<dbReference type="RefSeq" id="WP_016536352.1">
    <property type="nucleotide sequence ID" value="NZ_KE161030.1"/>
</dbReference>
<gene>
    <name evidence="2" type="ORF">HMPREF0201_02049</name>
</gene>
<comment type="caution">
    <text evidence="2">The sequence shown here is derived from an EMBL/GenBank/DDBJ whole genome shotgun (WGS) entry which is preliminary data.</text>
</comment>
<dbReference type="AlphaFoldDB" id="S3JUJ1"/>
<dbReference type="OrthoDB" id="6522560at2"/>
<evidence type="ECO:0000313" key="3">
    <source>
        <dbReference type="Proteomes" id="UP000014585"/>
    </source>
</evidence>
<dbReference type="STRING" id="566551.HMPREF0201_02049"/>
<reference evidence="2 3" key="1">
    <citation type="submission" date="2013-04" db="EMBL/GenBank/DDBJ databases">
        <authorList>
            <person name="Weinstock G."/>
            <person name="Sodergren E."/>
            <person name="Lobos E.A."/>
            <person name="Fulton L."/>
            <person name="Fulton R."/>
            <person name="Courtney L."/>
            <person name="Fronick C."/>
            <person name="O'Laughlin M."/>
            <person name="Godfrey J."/>
            <person name="Wilson R.M."/>
            <person name="Miner T."/>
            <person name="Farmer C."/>
            <person name="Delehaunty K."/>
            <person name="Cordes M."/>
            <person name="Minx P."/>
            <person name="Tomlinson C."/>
            <person name="Chen J."/>
            <person name="Wollam A."/>
            <person name="Pepin K.H."/>
            <person name="Palsikar V.B."/>
            <person name="Zhang X."/>
            <person name="Suruliraj S."/>
            <person name="Perna N.T."/>
            <person name="Plunkett G."/>
            <person name="Warren W."/>
            <person name="Mitreva M."/>
            <person name="Mardis E.R."/>
            <person name="Wilson R.K."/>
        </authorList>
    </citation>
    <scope>NUCLEOTIDE SEQUENCE [LARGE SCALE GENOMIC DNA]</scope>
    <source>
        <strain evidence="2 3">DSM 4568</strain>
    </source>
</reference>
<protein>
    <submittedName>
        <fullName evidence="2">Uncharacterized protein</fullName>
    </submittedName>
</protein>
<accession>S3JUJ1</accession>
<organism evidence="2 3">
    <name type="scientific">Cedecea davisae DSM 4568</name>
    <dbReference type="NCBI Taxonomy" id="566551"/>
    <lineage>
        <taxon>Bacteria</taxon>
        <taxon>Pseudomonadati</taxon>
        <taxon>Pseudomonadota</taxon>
        <taxon>Gammaproteobacteria</taxon>
        <taxon>Enterobacterales</taxon>
        <taxon>Enterobacteriaceae</taxon>
        <taxon>Cedecea</taxon>
    </lineage>
</organism>
<name>S3JUJ1_9ENTR</name>
<dbReference type="PATRIC" id="fig|566551.4.peg.1879"/>
<evidence type="ECO:0000313" key="2">
    <source>
        <dbReference type="EMBL" id="EPF16814.1"/>
    </source>
</evidence>
<dbReference type="Proteomes" id="UP000014585">
    <property type="component" value="Unassembled WGS sequence"/>
</dbReference>
<proteinExistence type="predicted"/>
<dbReference type="EMBL" id="ATDT01000020">
    <property type="protein sequence ID" value="EPF16814.1"/>
    <property type="molecule type" value="Genomic_DNA"/>
</dbReference>
<dbReference type="HOGENOM" id="CLU_782315_0_0_6"/>
<evidence type="ECO:0000256" key="1">
    <source>
        <dbReference type="SAM" id="MobiDB-lite"/>
    </source>
</evidence>
<feature type="region of interest" description="Disordered" evidence="1">
    <location>
        <begin position="285"/>
        <end position="306"/>
    </location>
</feature>
<sequence>MPNIHISPPCNSHIPYFPTSRSSGNHAISIAEEPDIWFDAEDSIRVEEVWFDASDTTCNGKNSPEQNADSLVPFTEDCRRSIQQLMATLGNHEESKILSFCLSKLLPGVPANLAIAANSLYTAITERRNIDTAILQALGLASWFLPDNTIFSQSACYIRETVTGWPGEAFVHQFLGDAENQSSSTVFTALAVTALVAKHWMSDRGAAQRGLLRLPASIANLFIRVNHCWNTLGNMAGNSIPPNTAPLQISIFGEDAAEITVNPNDPSPVPESQVTLFSANSTSTPGTYATGNVQTRRPPTAPETTSSMRTFKTEITVAVSTESQCQTSGQLISPIQMKNDKFMDMLREKDVLEA</sequence>